<evidence type="ECO:0000313" key="3">
    <source>
        <dbReference type="Proteomes" id="UP001287024"/>
    </source>
</evidence>
<dbReference type="EMBL" id="JASFAG010000001">
    <property type="protein sequence ID" value="MDX9676627.1"/>
    <property type="molecule type" value="Genomic_DNA"/>
</dbReference>
<keyword evidence="1" id="KW-0812">Transmembrane</keyword>
<dbReference type="RefSeq" id="WP_320336369.1">
    <property type="nucleotide sequence ID" value="NZ_JASFAG010000001.1"/>
</dbReference>
<reference evidence="2 3" key="1">
    <citation type="submission" date="2023-05" db="EMBL/GenBank/DDBJ databases">
        <title>Siderophore-mediated competition between Bacillus subtilis and Pseudomonas marginalis.</title>
        <authorList>
            <person name="Lyng M."/>
            <person name="Joergensen J.P.B."/>
            <person name="Schostag M.D."/>
            <person name="Jarmusch S.A."/>
            <person name="Aguilar D.K.C."/>
            <person name="Andrade C.N.L."/>
            <person name="Kovacs A.T."/>
        </authorList>
    </citation>
    <scope>NUCLEOTIDE SEQUENCE [LARGE SCALE GENOMIC DNA]</scope>
    <source>
        <strain evidence="2 3">P8_72</strain>
    </source>
</reference>
<name>A0ABU5BIX8_9PSED</name>
<feature type="transmembrane region" description="Helical" evidence="1">
    <location>
        <begin position="122"/>
        <end position="141"/>
    </location>
</feature>
<feature type="transmembrane region" description="Helical" evidence="1">
    <location>
        <begin position="54"/>
        <end position="75"/>
    </location>
</feature>
<evidence type="ECO:0000256" key="1">
    <source>
        <dbReference type="SAM" id="Phobius"/>
    </source>
</evidence>
<dbReference type="Proteomes" id="UP001287024">
    <property type="component" value="Unassembled WGS sequence"/>
</dbReference>
<proteinExistence type="predicted"/>
<comment type="caution">
    <text evidence="2">The sequence shown here is derived from an EMBL/GenBank/DDBJ whole genome shotgun (WGS) entry which is preliminary data.</text>
</comment>
<sequence length="158" mass="17876">MDAAISIYEQYCEQVRHHQDERRAIANTLTVVIGGLIAVMAIDQRLDEQDSWLVFALIVVGALGSLCMVKCHGLIKFYKKMAETMAIRVGQITSGTFDITVLEAAVMLAQPRFWRWVSKVRLWHLWLVFFIFVMFFAISLLRSLPSSGWIPVKGALGS</sequence>
<protein>
    <submittedName>
        <fullName evidence="2">Uncharacterized protein</fullName>
    </submittedName>
</protein>
<accession>A0ABU5BIX8</accession>
<keyword evidence="3" id="KW-1185">Reference proteome</keyword>
<feature type="transmembrane region" description="Helical" evidence="1">
    <location>
        <begin position="24"/>
        <end position="42"/>
    </location>
</feature>
<organism evidence="2 3">
    <name type="scientific">Pseudomonas zeae</name>
    <dbReference type="NCBI Taxonomy" id="2745510"/>
    <lineage>
        <taxon>Bacteria</taxon>
        <taxon>Pseudomonadati</taxon>
        <taxon>Pseudomonadota</taxon>
        <taxon>Gammaproteobacteria</taxon>
        <taxon>Pseudomonadales</taxon>
        <taxon>Pseudomonadaceae</taxon>
        <taxon>Pseudomonas</taxon>
    </lineage>
</organism>
<keyword evidence="1" id="KW-1133">Transmembrane helix</keyword>
<gene>
    <name evidence="2" type="ORF">QMK45_11895</name>
</gene>
<keyword evidence="1" id="KW-0472">Membrane</keyword>
<evidence type="ECO:0000313" key="2">
    <source>
        <dbReference type="EMBL" id="MDX9676627.1"/>
    </source>
</evidence>